<protein>
    <submittedName>
        <fullName evidence="2">Uncharacterized protein</fullName>
    </submittedName>
</protein>
<evidence type="ECO:0000313" key="2">
    <source>
        <dbReference type="EMBL" id="TWU42686.1"/>
    </source>
</evidence>
<keyword evidence="1" id="KW-1133">Transmembrane helix</keyword>
<keyword evidence="1" id="KW-0812">Transmembrane</keyword>
<keyword evidence="3" id="KW-1185">Reference proteome</keyword>
<organism evidence="2 3">
    <name type="scientific">Novipirellula artificiosorum</name>
    <dbReference type="NCBI Taxonomy" id="2528016"/>
    <lineage>
        <taxon>Bacteria</taxon>
        <taxon>Pseudomonadati</taxon>
        <taxon>Planctomycetota</taxon>
        <taxon>Planctomycetia</taxon>
        <taxon>Pirellulales</taxon>
        <taxon>Pirellulaceae</taxon>
        <taxon>Novipirellula</taxon>
    </lineage>
</organism>
<name>A0A5C6E5H8_9BACT</name>
<dbReference type="OrthoDB" id="9953913at2"/>
<dbReference type="EMBL" id="SJPV01000001">
    <property type="protein sequence ID" value="TWU42686.1"/>
    <property type="molecule type" value="Genomic_DNA"/>
</dbReference>
<comment type="caution">
    <text evidence="2">The sequence shown here is derived from an EMBL/GenBank/DDBJ whole genome shotgun (WGS) entry which is preliminary data.</text>
</comment>
<feature type="transmembrane region" description="Helical" evidence="1">
    <location>
        <begin position="24"/>
        <end position="47"/>
    </location>
</feature>
<dbReference type="Proteomes" id="UP000319143">
    <property type="component" value="Unassembled WGS sequence"/>
</dbReference>
<proteinExistence type="predicted"/>
<dbReference type="AlphaFoldDB" id="A0A5C6E5H8"/>
<evidence type="ECO:0000313" key="3">
    <source>
        <dbReference type="Proteomes" id="UP000319143"/>
    </source>
</evidence>
<keyword evidence="1" id="KW-0472">Membrane</keyword>
<reference evidence="2 3" key="1">
    <citation type="submission" date="2019-02" db="EMBL/GenBank/DDBJ databases">
        <title>Deep-cultivation of Planctomycetes and their phenomic and genomic characterization uncovers novel biology.</title>
        <authorList>
            <person name="Wiegand S."/>
            <person name="Jogler M."/>
            <person name="Boedeker C."/>
            <person name="Pinto D."/>
            <person name="Vollmers J."/>
            <person name="Rivas-Marin E."/>
            <person name="Kohn T."/>
            <person name="Peeters S.H."/>
            <person name="Heuer A."/>
            <person name="Rast P."/>
            <person name="Oberbeckmann S."/>
            <person name="Bunk B."/>
            <person name="Jeske O."/>
            <person name="Meyerdierks A."/>
            <person name="Storesund J.E."/>
            <person name="Kallscheuer N."/>
            <person name="Luecker S."/>
            <person name="Lage O.M."/>
            <person name="Pohl T."/>
            <person name="Merkel B.J."/>
            <person name="Hornburger P."/>
            <person name="Mueller R.-W."/>
            <person name="Bruemmer F."/>
            <person name="Labrenz M."/>
            <person name="Spormann A.M."/>
            <person name="Op Den Camp H."/>
            <person name="Overmann J."/>
            <person name="Amann R."/>
            <person name="Jetten M.S.M."/>
            <person name="Mascher T."/>
            <person name="Medema M.H."/>
            <person name="Devos D.P."/>
            <person name="Kaster A.-K."/>
            <person name="Ovreas L."/>
            <person name="Rohde M."/>
            <person name="Galperin M.Y."/>
            <person name="Jogler C."/>
        </authorList>
    </citation>
    <scope>NUCLEOTIDE SEQUENCE [LARGE SCALE GENOMIC DNA]</scope>
    <source>
        <strain evidence="2 3">Poly41</strain>
    </source>
</reference>
<dbReference type="RefSeq" id="WP_146524691.1">
    <property type="nucleotide sequence ID" value="NZ_SJPV01000001.1"/>
</dbReference>
<evidence type="ECO:0000256" key="1">
    <source>
        <dbReference type="SAM" id="Phobius"/>
    </source>
</evidence>
<feature type="transmembrane region" description="Helical" evidence="1">
    <location>
        <begin position="68"/>
        <end position="89"/>
    </location>
</feature>
<sequence length="90" mass="9437">MLSEFAILADRNSAANQWLRENPLVLSAGMTVLGCALLYFGVAGLKSGTARDKYGNELTGGLAKLSSLVRFIGGIGLIGTAIYIAIFGAW</sequence>
<gene>
    <name evidence="2" type="ORF">Poly41_09860</name>
</gene>
<accession>A0A5C6E5H8</accession>